<evidence type="ECO:0000259" key="1">
    <source>
        <dbReference type="PROSITE" id="PS51186"/>
    </source>
</evidence>
<keyword evidence="2" id="KW-0808">Transferase</keyword>
<evidence type="ECO:0000313" key="2">
    <source>
        <dbReference type="EMBL" id="ADZ70235.1"/>
    </source>
</evidence>
<dbReference type="OrthoDB" id="8894819at2"/>
<sequence>MLTASLAIHPLTPDRWDDLVGLFGPERGANSGCWCLWPFLRGRDWNAMSRDERRDGLRDRTETGPAPGLLVYDGSVAAGWVAVGPRAQYIRFQMAKTSMPLDTDPAEGPANPYAIPCFYIRSAYRKRGLMPVLARAAVDHATALGADAVDACPIDPDKPLTWGEGFVGIASVFGRLGFEEIARRSPKRPLMRLDLRPARRAGEGIRTG</sequence>
<evidence type="ECO:0000313" key="3">
    <source>
        <dbReference type="Proteomes" id="UP000008130"/>
    </source>
</evidence>
<dbReference type="STRING" id="991905.SL003B_1808"/>
<reference evidence="2 3" key="1">
    <citation type="journal article" date="2011" name="J. Bacteriol.">
        <title>Complete genome sequence of Polymorphum gilvum SL003B-26A1T, a crude oil-degrading bacterium from oil-polluted saline soil.</title>
        <authorList>
            <person name="Li S.G."/>
            <person name="Tang Y.Q."/>
            <person name="Nie Y."/>
            <person name="Cai M."/>
            <person name="Wu X.L."/>
        </authorList>
    </citation>
    <scope>NUCLEOTIDE SEQUENCE [LARGE SCALE GENOMIC DNA]</scope>
    <source>
        <strain evidence="3">LMG 25793 / CGMCC 1.9160 / SL003B-26A1</strain>
    </source>
</reference>
<keyword evidence="3" id="KW-1185">Reference proteome</keyword>
<dbReference type="SUPFAM" id="SSF55729">
    <property type="entry name" value="Acyl-CoA N-acyltransferases (Nat)"/>
    <property type="match status" value="1"/>
</dbReference>
<dbReference type="HOGENOM" id="CLU_105867_0_0_5"/>
<dbReference type="Gene3D" id="3.40.630.30">
    <property type="match status" value="1"/>
</dbReference>
<dbReference type="InterPro" id="IPR000182">
    <property type="entry name" value="GNAT_dom"/>
</dbReference>
<dbReference type="Proteomes" id="UP000008130">
    <property type="component" value="Chromosome"/>
</dbReference>
<protein>
    <submittedName>
        <fullName evidence="2">GCN5-related N-acetyltransferase</fullName>
    </submittedName>
</protein>
<feature type="domain" description="N-acetyltransferase" evidence="1">
    <location>
        <begin position="6"/>
        <end position="196"/>
    </location>
</feature>
<accession>F2IV06</accession>
<organism evidence="2 3">
    <name type="scientific">Polymorphum gilvum (strain LMG 25793 / CGMCC 1.9160 / SL003B-26A1)</name>
    <dbReference type="NCBI Taxonomy" id="991905"/>
    <lineage>
        <taxon>Bacteria</taxon>
        <taxon>Pseudomonadati</taxon>
        <taxon>Pseudomonadota</taxon>
        <taxon>Alphaproteobacteria</taxon>
        <taxon>Rhodobacterales</taxon>
        <taxon>Paracoccaceae</taxon>
        <taxon>Polymorphum</taxon>
    </lineage>
</organism>
<dbReference type="RefSeq" id="WP_013652552.1">
    <property type="nucleotide sequence ID" value="NC_015259.1"/>
</dbReference>
<dbReference type="PROSITE" id="PS51186">
    <property type="entry name" value="GNAT"/>
    <property type="match status" value="1"/>
</dbReference>
<proteinExistence type="predicted"/>
<dbReference type="AlphaFoldDB" id="F2IV06"/>
<dbReference type="EMBL" id="CP002568">
    <property type="protein sequence ID" value="ADZ70235.1"/>
    <property type="molecule type" value="Genomic_DNA"/>
</dbReference>
<dbReference type="InterPro" id="IPR016181">
    <property type="entry name" value="Acyl_CoA_acyltransferase"/>
</dbReference>
<gene>
    <name evidence="2" type="ordered locus">SL003B_1808</name>
</gene>
<name>F2IV06_POLGS</name>
<dbReference type="KEGG" id="pgv:SL003B_1808"/>
<dbReference type="eggNOG" id="COG0456">
    <property type="taxonomic scope" value="Bacteria"/>
</dbReference>
<dbReference type="GO" id="GO:0016747">
    <property type="term" value="F:acyltransferase activity, transferring groups other than amino-acyl groups"/>
    <property type="evidence" value="ECO:0007669"/>
    <property type="project" value="InterPro"/>
</dbReference>
<dbReference type="PATRIC" id="fig|991905.3.peg.1854"/>